<dbReference type="SUPFAM" id="SSF51735">
    <property type="entry name" value="NAD(P)-binding Rossmann-fold domains"/>
    <property type="match status" value="1"/>
</dbReference>
<dbReference type="InterPro" id="IPR036291">
    <property type="entry name" value="NAD(P)-bd_dom_sf"/>
</dbReference>
<dbReference type="CDD" id="cd05233">
    <property type="entry name" value="SDR_c"/>
    <property type="match status" value="1"/>
</dbReference>
<accession>A0ABN1F904</accession>
<name>A0ABN1F904_9PROT</name>
<dbReference type="Pfam" id="PF13561">
    <property type="entry name" value="adh_short_C2"/>
    <property type="match status" value="1"/>
</dbReference>
<dbReference type="PROSITE" id="PS00061">
    <property type="entry name" value="ADH_SHORT"/>
    <property type="match status" value="1"/>
</dbReference>
<proteinExistence type="inferred from homology"/>
<dbReference type="Gene3D" id="3.40.50.720">
    <property type="entry name" value="NAD(P)-binding Rossmann-like Domain"/>
    <property type="match status" value="1"/>
</dbReference>
<keyword evidence="5" id="KW-1185">Reference proteome</keyword>
<evidence type="ECO:0000313" key="5">
    <source>
        <dbReference type="Proteomes" id="UP001501588"/>
    </source>
</evidence>
<gene>
    <name evidence="4" type="ORF">GCM10009416_24760</name>
</gene>
<dbReference type="InterPro" id="IPR002347">
    <property type="entry name" value="SDR_fam"/>
</dbReference>
<protein>
    <recommendedName>
        <fullName evidence="6">SDR family oxidoreductase</fullName>
    </recommendedName>
</protein>
<reference evidence="4 5" key="1">
    <citation type="journal article" date="2019" name="Int. J. Syst. Evol. Microbiol.">
        <title>The Global Catalogue of Microorganisms (GCM) 10K type strain sequencing project: providing services to taxonomists for standard genome sequencing and annotation.</title>
        <authorList>
            <consortium name="The Broad Institute Genomics Platform"/>
            <consortium name="The Broad Institute Genome Sequencing Center for Infectious Disease"/>
            <person name="Wu L."/>
            <person name="Ma J."/>
        </authorList>
    </citation>
    <scope>NUCLEOTIDE SEQUENCE [LARGE SCALE GENOMIC DNA]</scope>
    <source>
        <strain evidence="4 5">JCM 9933</strain>
    </source>
</reference>
<dbReference type="PANTHER" id="PTHR43639">
    <property type="entry name" value="OXIDOREDUCTASE, SHORT-CHAIN DEHYDROGENASE/REDUCTASE FAMILY (AFU_ORTHOLOGUE AFUA_5G02870)"/>
    <property type="match status" value="1"/>
</dbReference>
<sequence>MVNMGSVSWRRATGGMPAYVTAKAGMERLTRGLARDLGPAGVRVSAVIPGWIMTERQRSLWVAPAAEANLLKGQCLKRAMRPDDVARVALFLASRASGSRTAQSFVVDGGDVTPPPPAARPPRGQRRPRSPSGVAPAACGARRSTRAP</sequence>
<evidence type="ECO:0000256" key="2">
    <source>
        <dbReference type="ARBA" id="ARBA00023002"/>
    </source>
</evidence>
<dbReference type="PANTHER" id="PTHR43639:SF1">
    <property type="entry name" value="SHORT-CHAIN DEHYDROGENASE_REDUCTASE FAMILY PROTEIN"/>
    <property type="match status" value="1"/>
</dbReference>
<dbReference type="Proteomes" id="UP001501588">
    <property type="component" value="Unassembled WGS sequence"/>
</dbReference>
<dbReference type="EMBL" id="BAAAFZ010000031">
    <property type="protein sequence ID" value="GAA0585443.1"/>
    <property type="molecule type" value="Genomic_DNA"/>
</dbReference>
<dbReference type="PRINTS" id="PR00081">
    <property type="entry name" value="GDHRDH"/>
</dbReference>
<comment type="caution">
    <text evidence="4">The sequence shown here is derived from an EMBL/GenBank/DDBJ whole genome shotgun (WGS) entry which is preliminary data.</text>
</comment>
<comment type="similarity">
    <text evidence="1">Belongs to the short-chain dehydrogenases/reductases (SDR) family.</text>
</comment>
<keyword evidence="2" id="KW-0560">Oxidoreductase</keyword>
<feature type="region of interest" description="Disordered" evidence="3">
    <location>
        <begin position="97"/>
        <end position="148"/>
    </location>
</feature>
<evidence type="ECO:0000256" key="1">
    <source>
        <dbReference type="ARBA" id="ARBA00006484"/>
    </source>
</evidence>
<evidence type="ECO:0000256" key="3">
    <source>
        <dbReference type="SAM" id="MobiDB-lite"/>
    </source>
</evidence>
<evidence type="ECO:0008006" key="6">
    <source>
        <dbReference type="Google" id="ProtNLM"/>
    </source>
</evidence>
<organism evidence="4 5">
    <name type="scientific">Craurococcus roseus</name>
    <dbReference type="NCBI Taxonomy" id="77585"/>
    <lineage>
        <taxon>Bacteria</taxon>
        <taxon>Pseudomonadati</taxon>
        <taxon>Pseudomonadota</taxon>
        <taxon>Alphaproteobacteria</taxon>
        <taxon>Acetobacterales</taxon>
        <taxon>Acetobacteraceae</taxon>
        <taxon>Craurococcus</taxon>
    </lineage>
</organism>
<evidence type="ECO:0000313" key="4">
    <source>
        <dbReference type="EMBL" id="GAA0585443.1"/>
    </source>
</evidence>
<dbReference type="InterPro" id="IPR020904">
    <property type="entry name" value="Sc_DH/Rdtase_CS"/>
</dbReference>